<dbReference type="GeneID" id="8617503"/>
<dbReference type="GO" id="GO:0008270">
    <property type="term" value="F:zinc ion binding"/>
    <property type="evidence" value="ECO:0007669"/>
    <property type="project" value="UniProtKB-KW"/>
</dbReference>
<dbReference type="InterPro" id="IPR000270">
    <property type="entry name" value="PB1_dom"/>
</dbReference>
<dbReference type="SMART" id="SM00291">
    <property type="entry name" value="ZnF_ZZ"/>
    <property type="match status" value="1"/>
</dbReference>
<dbReference type="PROSITE" id="PS51745">
    <property type="entry name" value="PB1"/>
    <property type="match status" value="1"/>
</dbReference>
<dbReference type="InterPro" id="IPR053793">
    <property type="entry name" value="PB1-like"/>
</dbReference>
<keyword evidence="3 6" id="KW-0863">Zinc-finger</keyword>
<dbReference type="Reactome" id="R-DDI-5205685">
    <property type="pathway name" value="PINK1-PRKN Mediated Mitophagy"/>
</dbReference>
<dbReference type="CDD" id="cd02340">
    <property type="entry name" value="ZZ_NBR1_like"/>
    <property type="match status" value="1"/>
</dbReference>
<dbReference type="SMR" id="Q55CE3"/>
<evidence type="ECO:0000259" key="10">
    <source>
        <dbReference type="PROSITE" id="PS51745"/>
    </source>
</evidence>
<feature type="region of interest" description="Disordered" evidence="7">
    <location>
        <begin position="80"/>
        <end position="126"/>
    </location>
</feature>
<keyword evidence="4" id="KW-0862">Zinc</keyword>
<dbReference type="FunCoup" id="Q55CE3">
    <property type="interactions" value="1"/>
</dbReference>
<evidence type="ECO:0000256" key="4">
    <source>
        <dbReference type="ARBA" id="ARBA00022833"/>
    </source>
</evidence>
<dbReference type="GO" id="GO:0005776">
    <property type="term" value="C:autophagosome"/>
    <property type="evidence" value="ECO:0000314"/>
    <property type="project" value="dictyBase"/>
</dbReference>
<dbReference type="PANTHER" id="PTHR20930:SF0">
    <property type="entry name" value="PROTEIN ILRUN"/>
    <property type="match status" value="1"/>
</dbReference>
<dbReference type="InterPro" id="IPR015940">
    <property type="entry name" value="UBA"/>
</dbReference>
<dbReference type="InterPro" id="IPR000433">
    <property type="entry name" value="Znf_ZZ"/>
</dbReference>
<dbReference type="PRO" id="PR:Q55CE3"/>
<dbReference type="FunFam" id="2.60.40.10:FF:000199">
    <property type="entry name" value="next to BRCA1 gene 1 protein-like"/>
    <property type="match status" value="1"/>
</dbReference>
<feature type="domain" description="PB1" evidence="10">
    <location>
        <begin position="3"/>
        <end position="82"/>
    </location>
</feature>
<dbReference type="PANTHER" id="PTHR20930">
    <property type="entry name" value="OVARIAN CARCINOMA ANTIGEN CA125-RELATED"/>
    <property type="match status" value="1"/>
</dbReference>
<gene>
    <name evidence="11" type="ORF">DDB_G0270098</name>
</gene>
<evidence type="ECO:0000256" key="2">
    <source>
        <dbReference type="ARBA" id="ARBA00022723"/>
    </source>
</evidence>
<organism evidence="11 12">
    <name type="scientific">Dictyostelium discoideum</name>
    <name type="common">Social amoeba</name>
    <dbReference type="NCBI Taxonomy" id="44689"/>
    <lineage>
        <taxon>Eukaryota</taxon>
        <taxon>Amoebozoa</taxon>
        <taxon>Evosea</taxon>
        <taxon>Eumycetozoa</taxon>
        <taxon>Dictyostelia</taxon>
        <taxon>Dictyosteliales</taxon>
        <taxon>Dictyosteliaceae</taxon>
        <taxon>Dictyostelium</taxon>
    </lineage>
</organism>
<feature type="domain" description="ZZ-type" evidence="9">
    <location>
        <begin position="247"/>
        <end position="300"/>
    </location>
</feature>
<dbReference type="Pfam" id="PF00569">
    <property type="entry name" value="ZZ"/>
    <property type="match status" value="1"/>
</dbReference>
<dbReference type="KEGG" id="ddi:DDB_G0270098"/>
<dbReference type="SUPFAM" id="SSF57850">
    <property type="entry name" value="RING/U-box"/>
    <property type="match status" value="1"/>
</dbReference>
<dbReference type="Pfam" id="PF00564">
    <property type="entry name" value="PB1"/>
    <property type="match status" value="1"/>
</dbReference>
<dbReference type="Reactome" id="R-DDI-9664873">
    <property type="pathway name" value="Pexophagy"/>
</dbReference>
<dbReference type="RefSeq" id="XP_646538.1">
    <property type="nucleotide sequence ID" value="XM_641446.1"/>
</dbReference>
<dbReference type="Gene3D" id="3.30.60.90">
    <property type="match status" value="1"/>
</dbReference>
<name>Q55CE3_DICDI</name>
<feature type="compositionally biased region" description="Basic and acidic residues" evidence="7">
    <location>
        <begin position="451"/>
        <end position="463"/>
    </location>
</feature>
<evidence type="ECO:0000313" key="11">
    <source>
        <dbReference type="EMBL" id="EAL72399.1"/>
    </source>
</evidence>
<dbReference type="PROSITE" id="PS50030">
    <property type="entry name" value="UBA"/>
    <property type="match status" value="1"/>
</dbReference>
<evidence type="ECO:0000313" key="12">
    <source>
        <dbReference type="Proteomes" id="UP000002195"/>
    </source>
</evidence>
<dbReference type="InterPro" id="IPR032350">
    <property type="entry name" value="Nbr1_FW"/>
</dbReference>
<dbReference type="OMA" id="IWVDIYV"/>
<dbReference type="FunFam" id="3.30.60.90:FF:000016">
    <property type="entry name" value="Refractory to sigma P"/>
    <property type="match status" value="1"/>
</dbReference>
<reference evidence="11 12" key="1">
    <citation type="journal article" date="2005" name="Nature">
        <title>The genome of the social amoeba Dictyostelium discoideum.</title>
        <authorList>
            <consortium name="The Dictyostelium discoideum Sequencing Consortium"/>
            <person name="Eichinger L."/>
            <person name="Pachebat J.A."/>
            <person name="Glockner G."/>
            <person name="Rajandream M.A."/>
            <person name="Sucgang R."/>
            <person name="Berriman M."/>
            <person name="Song J."/>
            <person name="Olsen R."/>
            <person name="Szafranski K."/>
            <person name="Xu Q."/>
            <person name="Tunggal B."/>
            <person name="Kummerfeld S."/>
            <person name="Madera M."/>
            <person name="Konfortov B.A."/>
            <person name="Rivero F."/>
            <person name="Bankier A.T."/>
            <person name="Lehmann R."/>
            <person name="Hamlin N."/>
            <person name="Davies R."/>
            <person name="Gaudet P."/>
            <person name="Fey P."/>
            <person name="Pilcher K."/>
            <person name="Chen G."/>
            <person name="Saunders D."/>
            <person name="Sodergren E."/>
            <person name="Davis P."/>
            <person name="Kerhornou A."/>
            <person name="Nie X."/>
            <person name="Hall N."/>
            <person name="Anjard C."/>
            <person name="Hemphill L."/>
            <person name="Bason N."/>
            <person name="Farbrother P."/>
            <person name="Desany B."/>
            <person name="Just E."/>
            <person name="Morio T."/>
            <person name="Rost R."/>
            <person name="Churcher C."/>
            <person name="Cooper J."/>
            <person name="Haydock S."/>
            <person name="van Driessche N."/>
            <person name="Cronin A."/>
            <person name="Goodhead I."/>
            <person name="Muzny D."/>
            <person name="Mourier T."/>
            <person name="Pain A."/>
            <person name="Lu M."/>
            <person name="Harper D."/>
            <person name="Lindsay R."/>
            <person name="Hauser H."/>
            <person name="James K."/>
            <person name="Quiles M."/>
            <person name="Madan Babu M."/>
            <person name="Saito T."/>
            <person name="Buchrieser C."/>
            <person name="Wardroper A."/>
            <person name="Felder M."/>
            <person name="Thangavelu M."/>
            <person name="Johnson D."/>
            <person name="Knights A."/>
            <person name="Loulseged H."/>
            <person name="Mungall K."/>
            <person name="Oliver K."/>
            <person name="Price C."/>
            <person name="Quail M.A."/>
            <person name="Urushihara H."/>
            <person name="Hernandez J."/>
            <person name="Rabbinowitsch E."/>
            <person name="Steffen D."/>
            <person name="Sanders M."/>
            <person name="Ma J."/>
            <person name="Kohara Y."/>
            <person name="Sharp S."/>
            <person name="Simmonds M."/>
            <person name="Spiegler S."/>
            <person name="Tivey A."/>
            <person name="Sugano S."/>
            <person name="White B."/>
            <person name="Walker D."/>
            <person name="Woodward J."/>
            <person name="Winckler T."/>
            <person name="Tanaka Y."/>
            <person name="Shaulsky G."/>
            <person name="Schleicher M."/>
            <person name="Weinstock G."/>
            <person name="Rosenthal A."/>
            <person name="Cox E.C."/>
            <person name="Chisholm R.L."/>
            <person name="Gibbs R."/>
            <person name="Loomis W.F."/>
            <person name="Platzer M."/>
            <person name="Kay R.R."/>
            <person name="Williams J."/>
            <person name="Dear P.H."/>
            <person name="Noegel A.A."/>
            <person name="Barrell B."/>
            <person name="Kuspa A."/>
        </authorList>
    </citation>
    <scope>NUCLEOTIDE SEQUENCE [LARGE SCALE GENOMIC DNA]</scope>
    <source>
        <strain evidence="11 12">AX4</strain>
    </source>
</reference>
<feature type="region of interest" description="Disordered" evidence="7">
    <location>
        <begin position="201"/>
        <end position="242"/>
    </location>
</feature>
<dbReference type="SMART" id="SM00666">
    <property type="entry name" value="PB1"/>
    <property type="match status" value="1"/>
</dbReference>
<feature type="compositionally biased region" description="Low complexity" evidence="7">
    <location>
        <begin position="88"/>
        <end position="126"/>
    </location>
</feature>
<dbReference type="PROSITE" id="PS50135">
    <property type="entry name" value="ZF_ZZ_2"/>
    <property type="match status" value="1"/>
</dbReference>
<dbReference type="Proteomes" id="UP000002195">
    <property type="component" value="Unassembled WGS sequence"/>
</dbReference>
<accession>Q55CE3</accession>
<evidence type="ECO:0000259" key="9">
    <source>
        <dbReference type="PROSITE" id="PS50135"/>
    </source>
</evidence>
<evidence type="ECO:0000256" key="1">
    <source>
        <dbReference type="ARBA" id="ARBA00004419"/>
    </source>
</evidence>
<evidence type="ECO:0000256" key="7">
    <source>
        <dbReference type="SAM" id="MobiDB-lite"/>
    </source>
</evidence>
<evidence type="ECO:0000256" key="5">
    <source>
        <dbReference type="ARBA" id="ARBA00023329"/>
    </source>
</evidence>
<dbReference type="CDD" id="cd14947">
    <property type="entry name" value="NBR1_like"/>
    <property type="match status" value="1"/>
</dbReference>
<feature type="region of interest" description="Disordered" evidence="7">
    <location>
        <begin position="451"/>
        <end position="500"/>
    </location>
</feature>
<dbReference type="InterPro" id="IPR013783">
    <property type="entry name" value="Ig-like_fold"/>
</dbReference>
<evidence type="ECO:0000259" key="8">
    <source>
        <dbReference type="PROSITE" id="PS50030"/>
    </source>
</evidence>
<evidence type="ECO:0000256" key="6">
    <source>
        <dbReference type="PROSITE-ProRule" id="PRU00228"/>
    </source>
</evidence>
<dbReference type="InterPro" id="IPR043145">
    <property type="entry name" value="Znf_ZZ_sf"/>
</dbReference>
<dbReference type="IntAct" id="Q55CE3">
    <property type="interactions" value="1"/>
</dbReference>
<dbReference type="STRING" id="44689.Q55CE3"/>
<sequence>MVNLILKIQHNDDTRRVSMERDPTFLELRKMTVTFFKINSFLIKYFDEDKDLITITSDNDLKEAFSIATTSPRTVRLFVSKTEEESSSETINNNNTTPSINNYQNPLSNSVNNNNNNNNNNDNNTMNLKPLIDSILANPNIAQLASASAVSCLTPKVHTSVYGIPTTGTDQTQIENLLSNLGSQNWINEIVQNSLSNIFKPNVNNNNQNQNQSTTTNNNNTTTTTTTSTTKNEEKQKTEKNENMVEHVGITCDGCDSKVFGNRYKCTVCHDYDLCSECESRGDQVHPTSHPLLKIAQPTPISCSWQHSNAGRSGIPHGFGGGRCTRKVYAARYLADISIKDGSVIPKGSSFTKTWRLRNDGKTSWPENTTLSFLSGDRFQYQTDIFVPVCQPGQDIDISVDLVAPTKTGRYTGYWRLSTPEGFGFGQSIWVDIYVIADEDDNKKQQPIIQEEKQQEEEQKDVVQRLPDSDSEDELLKQEQEKLEEEEEEEEEEKDEPKIEEEADSFCFLPFTPSPFSPFSIQNNVPASVQVPSEISNSFNIPPVAEQQQQEKINNNTSNNSNNYQLPPLPVVEQEQIIENVQPQVEELPKLEELSVNGEQEDIRRKCIGTLVSMGFSNTPNIIEIIKRYNFNINEIIDHLLSNQEQ</sequence>
<comment type="subcellular location">
    <subcellularLocation>
        <location evidence="1">Cytoplasmic vesicle</location>
        <location evidence="1">Autophagosome</location>
    </subcellularLocation>
</comment>
<evidence type="ECO:0000256" key="3">
    <source>
        <dbReference type="ARBA" id="ARBA00022771"/>
    </source>
</evidence>
<comment type="caution">
    <text evidence="11">The sequence shown here is derived from an EMBL/GenBank/DDBJ whole genome shotgun (WGS) entry which is preliminary data.</text>
</comment>
<dbReference type="PaxDb" id="44689-DDB0233953"/>
<protein>
    <submittedName>
        <fullName evidence="11">ZZ-type zinc finger-containing protein</fullName>
    </submittedName>
</protein>
<keyword evidence="2" id="KW-0479">Metal-binding</keyword>
<dbReference type="AlphaFoldDB" id="Q55CE3"/>
<feature type="compositionally biased region" description="Basic and acidic residues" evidence="7">
    <location>
        <begin position="231"/>
        <end position="242"/>
    </location>
</feature>
<dbReference type="GO" id="GO:0031410">
    <property type="term" value="C:cytoplasmic vesicle"/>
    <property type="evidence" value="ECO:0007669"/>
    <property type="project" value="UniProtKB-KW"/>
</dbReference>
<dbReference type="Reactome" id="R-DDI-9755511">
    <property type="pathway name" value="KEAP1-NFE2L2 pathway"/>
</dbReference>
<dbReference type="eggNOG" id="KOG4351">
    <property type="taxonomic scope" value="Eukaryota"/>
</dbReference>
<feature type="compositionally biased region" description="Acidic residues" evidence="7">
    <location>
        <begin position="482"/>
        <end position="500"/>
    </location>
</feature>
<proteinExistence type="predicted"/>
<dbReference type="SUPFAM" id="SSF54277">
    <property type="entry name" value="CAD &amp; PB1 domains"/>
    <property type="match status" value="1"/>
</dbReference>
<dbReference type="EMBL" id="AAFI02000005">
    <property type="protein sequence ID" value="EAL72399.1"/>
    <property type="molecule type" value="Genomic_DNA"/>
</dbReference>
<dbReference type="GO" id="GO:0009617">
    <property type="term" value="P:response to bacterium"/>
    <property type="evidence" value="ECO:0007007"/>
    <property type="project" value="dictyBase"/>
</dbReference>
<feature type="domain" description="UBA" evidence="8">
    <location>
        <begin position="600"/>
        <end position="643"/>
    </location>
</feature>
<feature type="compositionally biased region" description="Low complexity" evidence="7">
    <location>
        <begin position="204"/>
        <end position="230"/>
    </location>
</feature>
<dbReference type="Pfam" id="PF16158">
    <property type="entry name" value="N_BRCA1_IG"/>
    <property type="match status" value="1"/>
</dbReference>
<dbReference type="VEuPathDB" id="AmoebaDB:DDB_G0270098"/>
<keyword evidence="5" id="KW-0968">Cytoplasmic vesicle</keyword>
<dbReference type="PROSITE" id="PS01357">
    <property type="entry name" value="ZF_ZZ_1"/>
    <property type="match status" value="1"/>
</dbReference>
<dbReference type="dictyBase" id="DDB_G0270098">
    <property type="gene designation" value="sqstm1"/>
</dbReference>
<dbReference type="Gene3D" id="2.60.40.10">
    <property type="entry name" value="Immunoglobulins"/>
    <property type="match status" value="1"/>
</dbReference>
<dbReference type="HOGENOM" id="CLU_424192_0_0_1"/>
<dbReference type="Gene3D" id="3.10.20.90">
    <property type="entry name" value="Phosphatidylinositol 3-kinase Catalytic Subunit, Chain A, domain 1"/>
    <property type="match status" value="1"/>
</dbReference>
<keyword evidence="12" id="KW-1185">Reference proteome</keyword>
<dbReference type="InParanoid" id="Q55CE3"/>